<gene>
    <name evidence="3" type="ORF">E4U60_003964</name>
</gene>
<dbReference type="EMBL" id="SRPO01000318">
    <property type="protein sequence ID" value="KAG5934279.1"/>
    <property type="molecule type" value="Genomic_DNA"/>
</dbReference>
<evidence type="ECO:0000313" key="3">
    <source>
        <dbReference type="EMBL" id="KAG5934279.1"/>
    </source>
</evidence>
<dbReference type="GO" id="GO:0006890">
    <property type="term" value="P:retrograde vesicle-mediated transport, Golgi to endoplasmic reticulum"/>
    <property type="evidence" value="ECO:0007669"/>
    <property type="project" value="InterPro"/>
</dbReference>
<accession>A0A9P7M9N1</accession>
<dbReference type="InterPro" id="IPR007528">
    <property type="entry name" value="RINT1_Tip20"/>
</dbReference>
<sequence length="802" mass="90353">MSLSQVGSGQSLDIRVEDYLDDQLQTAADLNSLDHLLANVETQRNQLQTQLDDAIKELDEARRSTDDRNESLRKQIDDFNQLQASIDTRVQVSATSDAPDEAIARLQRPMKKLQSVNLAHDYLVLLRDVEKFRTKAQSDISGNPESALEPYTKLKELSLRLRSLPGNESLHLIDHVEKVTESLRHEMKEKWSAELDAILTKRHWPKIDPQSEMDDEWLAWFEKLVDLQRPEILHGNGVIPLLPFDVMTAIFIAEFRFHFMSDKPTSSPQAMETHCFPWFLTIIEKWEDFFRDNLGHMLAAKFNHAGMVEQTVYLDPVCALVTSMLPVMREKVHAVAEEAVNRPAFLSSFVSQLMAFDEHIRSRFGYDGGEADQGWTGLTGEVLDDHFDTWFKVERAMALDRFGQILDSHDGRRIDYDYAIHGKMKPTYAAVRVTDLLRTVTGKYARLRKLKHKIKFLTDIQLDILDGYHDRLRGSLEAYQSITSTLGRTLHGATKEQIAALEGTGSLETLCKVIGSSDHMANVLTEWSDETFFIVLWEELQARDAQRSKRDSAASSIEPHGITGRVPSTLSEGSNEGGIFEETVSAYSSRRQAAEQLLVSALAENHAKACRNYTHHVQWTTVGEAAILDDPFQTSVTSELDEPLRVLQRDFEFLAKAISTAAFRRIWHHALVKLQDLLWNAILMKQSFTTLGAAQFAHDCGAIFALVERFIPGGSAALDSLREGLQLLNLPTEPTTAAGASANVDGSAAEPTLTLKEASDRAFTDNDEARKVLEELGLEALTPVNARYILQRRVENNENIAW</sequence>
<evidence type="ECO:0000313" key="4">
    <source>
        <dbReference type="Proteomes" id="UP000706124"/>
    </source>
</evidence>
<dbReference type="AlphaFoldDB" id="A0A9P7M9N1"/>
<reference evidence="3 4" key="1">
    <citation type="journal article" date="2020" name="bioRxiv">
        <title>Whole genome comparisons of ergot fungi reveals the divergence and evolution of species within the genus Claviceps are the result of varying mechanisms driving genome evolution and host range expansion.</title>
        <authorList>
            <person name="Wyka S.A."/>
            <person name="Mondo S.J."/>
            <person name="Liu M."/>
            <person name="Dettman J."/>
            <person name="Nalam V."/>
            <person name="Broders K.D."/>
        </authorList>
    </citation>
    <scope>NUCLEOTIDE SEQUENCE [LARGE SCALE GENOMIC DNA]</scope>
    <source>
        <strain evidence="3 4">CCC 1485</strain>
    </source>
</reference>
<dbReference type="GO" id="GO:0006888">
    <property type="term" value="P:endoplasmic reticulum to Golgi vesicle-mediated transport"/>
    <property type="evidence" value="ECO:0007669"/>
    <property type="project" value="InterPro"/>
</dbReference>
<dbReference type="PANTHER" id="PTHR13520:SF0">
    <property type="entry name" value="RAD50-INTERACTING PROTEIN 1"/>
    <property type="match status" value="1"/>
</dbReference>
<proteinExistence type="predicted"/>
<dbReference type="InterPro" id="IPR042044">
    <property type="entry name" value="EXOC6PINT-1/Sec15/Tip20_C_dom2"/>
</dbReference>
<dbReference type="PANTHER" id="PTHR13520">
    <property type="entry name" value="RAD50-INTERACTING PROTEIN 1 RINT-1"/>
    <property type="match status" value="1"/>
</dbReference>
<feature type="coiled-coil region" evidence="1">
    <location>
        <begin position="30"/>
        <end position="75"/>
    </location>
</feature>
<keyword evidence="4" id="KW-1185">Reference proteome</keyword>
<keyword evidence="1" id="KW-0175">Coiled coil</keyword>
<dbReference type="GO" id="GO:0070939">
    <property type="term" value="C:Dsl1/NZR complex"/>
    <property type="evidence" value="ECO:0007669"/>
    <property type="project" value="InterPro"/>
</dbReference>
<evidence type="ECO:0000256" key="1">
    <source>
        <dbReference type="SAM" id="Coils"/>
    </source>
</evidence>
<evidence type="ECO:0008006" key="5">
    <source>
        <dbReference type="Google" id="ProtNLM"/>
    </source>
</evidence>
<dbReference type="OrthoDB" id="2189254at2759"/>
<name>A0A9P7M9N1_9HYPO</name>
<dbReference type="PROSITE" id="PS51386">
    <property type="entry name" value="RINT1_TIP20"/>
    <property type="match status" value="1"/>
</dbReference>
<dbReference type="Pfam" id="PF04437">
    <property type="entry name" value="RINT1_TIP1"/>
    <property type="match status" value="1"/>
</dbReference>
<organism evidence="3 4">
    <name type="scientific">Claviceps pazoutovae</name>
    <dbReference type="NCBI Taxonomy" id="1649127"/>
    <lineage>
        <taxon>Eukaryota</taxon>
        <taxon>Fungi</taxon>
        <taxon>Dikarya</taxon>
        <taxon>Ascomycota</taxon>
        <taxon>Pezizomycotina</taxon>
        <taxon>Sordariomycetes</taxon>
        <taxon>Hypocreomycetidae</taxon>
        <taxon>Hypocreales</taxon>
        <taxon>Clavicipitaceae</taxon>
        <taxon>Claviceps</taxon>
    </lineage>
</organism>
<dbReference type="Proteomes" id="UP000706124">
    <property type="component" value="Unassembled WGS sequence"/>
</dbReference>
<dbReference type="Gene3D" id="1.20.58.670">
    <property type="entry name" value="Dsl1p vesicle tethering complex, Tip20p subunit, domain D"/>
    <property type="match status" value="1"/>
</dbReference>
<evidence type="ECO:0000256" key="2">
    <source>
        <dbReference type="SAM" id="MobiDB-lite"/>
    </source>
</evidence>
<feature type="region of interest" description="Disordered" evidence="2">
    <location>
        <begin position="550"/>
        <end position="574"/>
    </location>
</feature>
<dbReference type="GO" id="GO:0060628">
    <property type="term" value="P:regulation of ER to Golgi vesicle-mediated transport"/>
    <property type="evidence" value="ECO:0007669"/>
    <property type="project" value="TreeGrafter"/>
</dbReference>
<comment type="caution">
    <text evidence="3">The sequence shown here is derived from an EMBL/GenBank/DDBJ whole genome shotgun (WGS) entry which is preliminary data.</text>
</comment>
<protein>
    <recommendedName>
        <fullName evidence="5">RAD50-interacting protein 1</fullName>
    </recommendedName>
</protein>